<dbReference type="CDD" id="cd07043">
    <property type="entry name" value="STAS_anti-anti-sigma_factors"/>
    <property type="match status" value="1"/>
</dbReference>
<evidence type="ECO:0000313" key="4">
    <source>
        <dbReference type="EMBL" id="WIM92686.1"/>
    </source>
</evidence>
<gene>
    <name evidence="4" type="ORF">ACTOB_004639</name>
</gene>
<protein>
    <recommendedName>
        <fullName evidence="2">Anti-sigma factor antagonist</fullName>
    </recommendedName>
</protein>
<dbReference type="Gene3D" id="3.30.750.24">
    <property type="entry name" value="STAS domain"/>
    <property type="match status" value="1"/>
</dbReference>
<dbReference type="PANTHER" id="PTHR33495:SF2">
    <property type="entry name" value="ANTI-SIGMA FACTOR ANTAGONIST TM_1081-RELATED"/>
    <property type="match status" value="1"/>
</dbReference>
<evidence type="ECO:0000256" key="2">
    <source>
        <dbReference type="RuleBase" id="RU003749"/>
    </source>
</evidence>
<dbReference type="Pfam" id="PF13466">
    <property type="entry name" value="STAS_2"/>
    <property type="match status" value="1"/>
</dbReference>
<name>A0ABY8W6A0_9ACTN</name>
<dbReference type="PROSITE" id="PS50801">
    <property type="entry name" value="STAS"/>
    <property type="match status" value="1"/>
</dbReference>
<feature type="domain" description="STAS" evidence="3">
    <location>
        <begin position="1"/>
        <end position="90"/>
    </location>
</feature>
<dbReference type="Proteomes" id="UP001240150">
    <property type="component" value="Chromosome"/>
</dbReference>
<keyword evidence="5" id="KW-1185">Reference proteome</keyword>
<organism evidence="4 5">
    <name type="scientific">Actinoplanes oblitus</name>
    <dbReference type="NCBI Taxonomy" id="3040509"/>
    <lineage>
        <taxon>Bacteria</taxon>
        <taxon>Bacillati</taxon>
        <taxon>Actinomycetota</taxon>
        <taxon>Actinomycetes</taxon>
        <taxon>Micromonosporales</taxon>
        <taxon>Micromonosporaceae</taxon>
        <taxon>Actinoplanes</taxon>
    </lineage>
</organism>
<dbReference type="InterPro" id="IPR002645">
    <property type="entry name" value="STAS_dom"/>
</dbReference>
<dbReference type="RefSeq" id="WP_284913893.1">
    <property type="nucleotide sequence ID" value="NZ_CP126980.1"/>
</dbReference>
<dbReference type="SUPFAM" id="SSF52091">
    <property type="entry name" value="SpoIIaa-like"/>
    <property type="match status" value="1"/>
</dbReference>
<dbReference type="InterPro" id="IPR003658">
    <property type="entry name" value="Anti-sigma_ant"/>
</dbReference>
<evidence type="ECO:0000313" key="5">
    <source>
        <dbReference type="Proteomes" id="UP001240150"/>
    </source>
</evidence>
<evidence type="ECO:0000256" key="1">
    <source>
        <dbReference type="ARBA" id="ARBA00009013"/>
    </source>
</evidence>
<accession>A0ABY8W6A0</accession>
<dbReference type="NCBIfam" id="TIGR00377">
    <property type="entry name" value="ant_ant_sig"/>
    <property type="match status" value="1"/>
</dbReference>
<dbReference type="EMBL" id="CP126980">
    <property type="protein sequence ID" value="WIM92686.1"/>
    <property type="molecule type" value="Genomic_DNA"/>
</dbReference>
<comment type="similarity">
    <text evidence="1 2">Belongs to the anti-sigma-factor antagonist family.</text>
</comment>
<evidence type="ECO:0000259" key="3">
    <source>
        <dbReference type="PROSITE" id="PS50801"/>
    </source>
</evidence>
<reference evidence="4 5" key="1">
    <citation type="submission" date="2023-06" db="EMBL/GenBank/DDBJ databases">
        <authorList>
            <person name="Yushchuk O."/>
            <person name="Binda E."/>
            <person name="Ruckert-Reed C."/>
            <person name="Fedorenko V."/>
            <person name="Kalinowski J."/>
            <person name="Marinelli F."/>
        </authorList>
    </citation>
    <scope>NUCLEOTIDE SEQUENCE [LARGE SCALE GENOMIC DNA]</scope>
    <source>
        <strain evidence="4 5">NRRL 3884</strain>
    </source>
</reference>
<dbReference type="PANTHER" id="PTHR33495">
    <property type="entry name" value="ANTI-SIGMA FACTOR ANTAGONIST TM_1081-RELATED-RELATED"/>
    <property type="match status" value="1"/>
</dbReference>
<sequence length="90" mass="9384">MSVLVAGELDMATADVLYKALHEAVVQPGVTSIVVDFGGVGFCDSSGIGVLDRAYGEAQDAGIVLRLVKPRPSIRRILELVGLLDTLTGS</sequence>
<dbReference type="InterPro" id="IPR058548">
    <property type="entry name" value="MlaB-like_STAS"/>
</dbReference>
<dbReference type="InterPro" id="IPR036513">
    <property type="entry name" value="STAS_dom_sf"/>
</dbReference>
<proteinExistence type="inferred from homology"/>